<dbReference type="PANTHER" id="PTHR23076:SF97">
    <property type="entry name" value="ATP-DEPENDENT ZINC METALLOPROTEASE YME1L1"/>
    <property type="match status" value="1"/>
</dbReference>
<keyword evidence="4" id="KW-0645">Protease</keyword>
<dbReference type="VEuPathDB" id="FungiDB:SCHCODRAFT_02607699"/>
<keyword evidence="7" id="KW-0862">Zinc</keyword>
<comment type="similarity">
    <text evidence="2">In the C-terminal section; belongs to the peptidase M41 family.</text>
</comment>
<dbReference type="InterPro" id="IPR041569">
    <property type="entry name" value="AAA_lid_3"/>
</dbReference>
<evidence type="ECO:0000256" key="5">
    <source>
        <dbReference type="ARBA" id="ARBA00022723"/>
    </source>
</evidence>
<dbReference type="Gene3D" id="3.40.50.300">
    <property type="entry name" value="P-loop containing nucleotide triphosphate hydrolases"/>
    <property type="match status" value="1"/>
</dbReference>
<dbReference type="GO" id="GO:0045041">
    <property type="term" value="P:protein import into mitochondrial intermembrane space"/>
    <property type="evidence" value="ECO:0007669"/>
    <property type="project" value="EnsemblFungi"/>
</dbReference>
<protein>
    <recommendedName>
        <fullName evidence="11">AAA+ ATPase domain-containing protein</fullName>
    </recommendedName>
</protein>
<keyword evidence="6" id="KW-0378">Hydrolase</keyword>
<dbReference type="PANTHER" id="PTHR23076">
    <property type="entry name" value="METALLOPROTEASE M41 FTSH"/>
    <property type="match status" value="1"/>
</dbReference>
<dbReference type="InterPro" id="IPR003959">
    <property type="entry name" value="ATPase_AAA_core"/>
</dbReference>
<dbReference type="OMA" id="MSHFEWA"/>
<evidence type="ECO:0000256" key="6">
    <source>
        <dbReference type="ARBA" id="ARBA00022801"/>
    </source>
</evidence>
<comment type="similarity">
    <text evidence="3">In the N-terminal section; belongs to the AAA ATPase family.</text>
</comment>
<comment type="similarity">
    <text evidence="9">Belongs to the AAA ATPase family.</text>
</comment>
<dbReference type="AlphaFoldDB" id="D8PVG6"/>
<dbReference type="GO" id="GO:0033619">
    <property type="term" value="P:membrane protein proteolysis"/>
    <property type="evidence" value="ECO:0007669"/>
    <property type="project" value="EnsemblFungi"/>
</dbReference>
<dbReference type="InParanoid" id="D8PVG6"/>
<dbReference type="SUPFAM" id="SSF52540">
    <property type="entry name" value="P-loop containing nucleoside triphosphate hydrolases"/>
    <property type="match status" value="1"/>
</dbReference>
<dbReference type="GO" id="GO:0046872">
    <property type="term" value="F:metal ion binding"/>
    <property type="evidence" value="ECO:0007669"/>
    <property type="project" value="UniProtKB-KW"/>
</dbReference>
<evidence type="ECO:0000256" key="9">
    <source>
        <dbReference type="RuleBase" id="RU003651"/>
    </source>
</evidence>
<dbReference type="MEROPS" id="M41.004"/>
<dbReference type="InterPro" id="IPR037219">
    <property type="entry name" value="Peptidase_M41-like"/>
</dbReference>
<dbReference type="GO" id="GO:0006457">
    <property type="term" value="P:protein folding"/>
    <property type="evidence" value="ECO:0007669"/>
    <property type="project" value="EnsemblFungi"/>
</dbReference>
<comment type="cofactor">
    <cofactor evidence="1">
        <name>Zn(2+)</name>
        <dbReference type="ChEBI" id="CHEBI:29105"/>
    </cofactor>
</comment>
<evidence type="ECO:0000313" key="13">
    <source>
        <dbReference type="Proteomes" id="UP000007431"/>
    </source>
</evidence>
<dbReference type="GO" id="GO:0031942">
    <property type="term" value="C:i-AAA complex"/>
    <property type="evidence" value="ECO:0007669"/>
    <property type="project" value="EnsemblFungi"/>
</dbReference>
<keyword evidence="9" id="KW-0067">ATP-binding</keyword>
<dbReference type="FunFam" id="3.40.50.300:FF:002568">
    <property type="entry name" value="Cell division protein (FtsH)"/>
    <property type="match status" value="1"/>
</dbReference>
<dbReference type="PROSITE" id="PS00674">
    <property type="entry name" value="AAA"/>
    <property type="match status" value="1"/>
</dbReference>
<dbReference type="EMBL" id="GL377303">
    <property type="protein sequence ID" value="EFJ00031.1"/>
    <property type="molecule type" value="Genomic_DNA"/>
</dbReference>
<keyword evidence="5" id="KW-0479">Metal-binding</keyword>
<dbReference type="FunFam" id="1.20.58.760:FF:000001">
    <property type="entry name" value="ATP-dependent zinc metalloprotease FtsH"/>
    <property type="match status" value="1"/>
</dbReference>
<dbReference type="FunFam" id="1.10.8.60:FF:000001">
    <property type="entry name" value="ATP-dependent zinc metalloprotease FtsH"/>
    <property type="match status" value="1"/>
</dbReference>
<keyword evidence="8" id="KW-0482">Metalloprotease</keyword>
<keyword evidence="13" id="KW-1185">Reference proteome</keyword>
<dbReference type="Proteomes" id="UP000007431">
    <property type="component" value="Unassembled WGS sequence"/>
</dbReference>
<dbReference type="InterPro" id="IPR003593">
    <property type="entry name" value="AAA+_ATPase"/>
</dbReference>
<dbReference type="Gene3D" id="1.20.58.760">
    <property type="entry name" value="Peptidase M41"/>
    <property type="match status" value="1"/>
</dbReference>
<feature type="domain" description="AAA+ ATPase" evidence="11">
    <location>
        <begin position="196"/>
        <end position="333"/>
    </location>
</feature>
<dbReference type="Pfam" id="PF01434">
    <property type="entry name" value="Peptidase_M41"/>
    <property type="match status" value="1"/>
</dbReference>
<dbReference type="GO" id="GO:0016887">
    <property type="term" value="F:ATP hydrolysis activity"/>
    <property type="evidence" value="ECO:0007669"/>
    <property type="project" value="InterPro"/>
</dbReference>
<accession>D8PVG6</accession>
<dbReference type="GO" id="GO:0141164">
    <property type="term" value="P:mitochondrial protein quality control"/>
    <property type="evidence" value="ECO:0007669"/>
    <property type="project" value="EnsemblFungi"/>
</dbReference>
<dbReference type="InterPro" id="IPR000642">
    <property type="entry name" value="Peptidase_M41"/>
</dbReference>
<dbReference type="STRING" id="578458.D8PVG6"/>
<dbReference type="FunCoup" id="D8PVG6">
    <property type="interactions" value="582"/>
</dbReference>
<dbReference type="GO" id="GO:0004222">
    <property type="term" value="F:metalloendopeptidase activity"/>
    <property type="evidence" value="ECO:0007669"/>
    <property type="project" value="InterPro"/>
</dbReference>
<reference evidence="12 13" key="1">
    <citation type="journal article" date="2010" name="Nat. Biotechnol.">
        <title>Genome sequence of the model mushroom Schizophyllum commune.</title>
        <authorList>
            <person name="Ohm R.A."/>
            <person name="de Jong J.F."/>
            <person name="Lugones L.G."/>
            <person name="Aerts A."/>
            <person name="Kothe E."/>
            <person name="Stajich J.E."/>
            <person name="de Vries R.P."/>
            <person name="Record E."/>
            <person name="Levasseur A."/>
            <person name="Baker S.E."/>
            <person name="Bartholomew K.A."/>
            <person name="Coutinho P.M."/>
            <person name="Erdmann S."/>
            <person name="Fowler T.J."/>
            <person name="Gathman A.C."/>
            <person name="Lombard V."/>
            <person name="Henrissat B."/>
            <person name="Knabe N."/>
            <person name="Kuees U."/>
            <person name="Lilly W.W."/>
            <person name="Lindquist E."/>
            <person name="Lucas S."/>
            <person name="Magnuson J.K."/>
            <person name="Piumi F."/>
            <person name="Raudaskoski M."/>
            <person name="Salamov A."/>
            <person name="Schmutz J."/>
            <person name="Schwarze F.W.M.R."/>
            <person name="vanKuyk P.A."/>
            <person name="Horton J.S."/>
            <person name="Grigoriev I.V."/>
            <person name="Woesten H.A.B."/>
        </authorList>
    </citation>
    <scope>NUCLEOTIDE SEQUENCE [LARGE SCALE GENOMIC DNA]</scope>
    <source>
        <strain evidence="13">H4-8 / FGSC 9210</strain>
    </source>
</reference>
<evidence type="ECO:0000256" key="8">
    <source>
        <dbReference type="ARBA" id="ARBA00023049"/>
    </source>
</evidence>
<dbReference type="Pfam" id="PF17862">
    <property type="entry name" value="AAA_lid_3"/>
    <property type="match status" value="1"/>
</dbReference>
<dbReference type="SUPFAM" id="SSF140990">
    <property type="entry name" value="FtsH protease domain-like"/>
    <property type="match status" value="1"/>
</dbReference>
<feature type="region of interest" description="Disordered" evidence="10">
    <location>
        <begin position="62"/>
        <end position="106"/>
    </location>
</feature>
<evidence type="ECO:0000256" key="3">
    <source>
        <dbReference type="ARBA" id="ARBA00010550"/>
    </source>
</evidence>
<keyword evidence="9" id="KW-0547">Nucleotide-binding</keyword>
<dbReference type="GO" id="GO:0030150">
    <property type="term" value="P:protein import into mitochondrial matrix"/>
    <property type="evidence" value="ECO:0007669"/>
    <property type="project" value="EnsemblFungi"/>
</dbReference>
<dbReference type="GO" id="GO:0007005">
    <property type="term" value="P:mitochondrion organization"/>
    <property type="evidence" value="ECO:0007669"/>
    <property type="project" value="TreeGrafter"/>
</dbReference>
<proteinExistence type="inferred from homology"/>
<evidence type="ECO:0000259" key="11">
    <source>
        <dbReference type="SMART" id="SM00382"/>
    </source>
</evidence>
<evidence type="ECO:0000256" key="7">
    <source>
        <dbReference type="ARBA" id="ARBA00022833"/>
    </source>
</evidence>
<sequence length="622" mass="67580">MKASYEIIISRWERMCDVDSTSPLLQSSEAFQIYLDSLVNTGNTTAVQPAVERRDALLTAQGITPPPAETSAPATEKSEDAAPTDAQATSEPAPTAEKPANKVTESQSIAQAVLAKSSATSPRSTISKLWNSSGNTGDESAPIQVVVVEIFLVILSVFFENSGLIKAGPSFSVFEPNPDKPVKFSDVHGVDEAKDVRLCMLTHARPPGTGKTMLAKAVAGEAGVPFFSASGSEFDEMYVGVGAKRVRELFAAARKRQPAIIFIDELDAVGGKRNNRDQQYMKQTLNQLLVEMDGFQGSEGIIVIAATNFPQSLDSALTRPGRFDRHIAVPLPDIRGRVQIIKHHMKGVKIGEGVDPKRLARGTIGFSGADLSNMINLAAIHAAKERAKDVTLQHFEWAIDRIIMGAERKSAFIEPKQKLATAYHEAGHALVCIYTDGAMPLHKVTCIPRGHALGYTSQLPQDDKFSVTYKEMLARLDVSMGGRIAEGLIYGPENITGGASSDIGAASRLARDMVKRLGFSKLGPVDYSEDVSPRIQQEIDEEVTRIIKESESRATEVLTTRLEELHRLAESLVEYETLDGDEVKKVIKGEPIRGLNEVLDEKIHEAEEADASADRSRPLPGR</sequence>
<feature type="region of interest" description="Disordered" evidence="10">
    <location>
        <begin position="603"/>
        <end position="622"/>
    </location>
</feature>
<evidence type="ECO:0000313" key="12">
    <source>
        <dbReference type="EMBL" id="EFJ00031.1"/>
    </source>
</evidence>
<evidence type="ECO:0000256" key="1">
    <source>
        <dbReference type="ARBA" id="ARBA00001947"/>
    </source>
</evidence>
<dbReference type="InterPro" id="IPR027417">
    <property type="entry name" value="P-loop_NTPase"/>
</dbReference>
<dbReference type="GO" id="GO:0005524">
    <property type="term" value="F:ATP binding"/>
    <property type="evidence" value="ECO:0007669"/>
    <property type="project" value="UniProtKB-KW"/>
</dbReference>
<gene>
    <name evidence="12" type="ORF">SCHCODRAFT_74133</name>
</gene>
<dbReference type="eggNOG" id="KOG0734">
    <property type="taxonomic scope" value="Eukaryota"/>
</dbReference>
<name>D8PVG6_SCHCM</name>
<organism evidence="13">
    <name type="scientific">Schizophyllum commune (strain H4-8 / FGSC 9210)</name>
    <name type="common">Split gill fungus</name>
    <dbReference type="NCBI Taxonomy" id="578458"/>
    <lineage>
        <taxon>Eukaryota</taxon>
        <taxon>Fungi</taxon>
        <taxon>Dikarya</taxon>
        <taxon>Basidiomycota</taxon>
        <taxon>Agaricomycotina</taxon>
        <taxon>Agaricomycetes</taxon>
        <taxon>Agaricomycetidae</taxon>
        <taxon>Agaricales</taxon>
        <taxon>Schizophyllaceae</taxon>
        <taxon>Schizophyllum</taxon>
    </lineage>
</organism>
<dbReference type="Pfam" id="PF00004">
    <property type="entry name" value="AAA"/>
    <property type="match status" value="1"/>
</dbReference>
<evidence type="ECO:0000256" key="2">
    <source>
        <dbReference type="ARBA" id="ARBA00010044"/>
    </source>
</evidence>
<dbReference type="GO" id="GO:0004176">
    <property type="term" value="F:ATP-dependent peptidase activity"/>
    <property type="evidence" value="ECO:0007669"/>
    <property type="project" value="EnsemblFungi"/>
</dbReference>
<evidence type="ECO:0000256" key="4">
    <source>
        <dbReference type="ARBA" id="ARBA00022670"/>
    </source>
</evidence>
<dbReference type="Gene3D" id="1.10.8.60">
    <property type="match status" value="1"/>
</dbReference>
<dbReference type="InterPro" id="IPR003960">
    <property type="entry name" value="ATPase_AAA_CS"/>
</dbReference>
<evidence type="ECO:0000256" key="10">
    <source>
        <dbReference type="SAM" id="MobiDB-lite"/>
    </source>
</evidence>
<dbReference type="SMART" id="SM00382">
    <property type="entry name" value="AAA"/>
    <property type="match status" value="1"/>
</dbReference>
<dbReference type="HOGENOM" id="CLU_000688_9_2_1"/>